<feature type="domain" description="ABC transporter" evidence="6">
    <location>
        <begin position="343"/>
        <end position="547"/>
    </location>
</feature>
<evidence type="ECO:0000256" key="1">
    <source>
        <dbReference type="ARBA" id="ARBA00022475"/>
    </source>
</evidence>
<dbReference type="Proteomes" id="UP001221208">
    <property type="component" value="Unassembled WGS sequence"/>
</dbReference>
<dbReference type="Gene3D" id="3.40.50.300">
    <property type="entry name" value="P-loop containing nucleotide triphosphate hydrolases"/>
    <property type="match status" value="2"/>
</dbReference>
<dbReference type="SMART" id="SM00382">
    <property type="entry name" value="AAA"/>
    <property type="match status" value="2"/>
</dbReference>
<protein>
    <submittedName>
        <fullName evidence="7">ATP-binding cassette domain-containing protein</fullName>
    </submittedName>
</protein>
<dbReference type="InterPro" id="IPR003593">
    <property type="entry name" value="AAA+_ATPase"/>
</dbReference>
<dbReference type="PANTHER" id="PTHR19211">
    <property type="entry name" value="ATP-BINDING TRANSPORT PROTEIN-RELATED"/>
    <property type="match status" value="1"/>
</dbReference>
<evidence type="ECO:0000313" key="7">
    <source>
        <dbReference type="EMBL" id="MDC8756567.1"/>
    </source>
</evidence>
<dbReference type="PANTHER" id="PTHR19211:SF6">
    <property type="entry name" value="BLL7188 PROTEIN"/>
    <property type="match status" value="1"/>
</dbReference>
<dbReference type="InterPro" id="IPR050611">
    <property type="entry name" value="ABCF"/>
</dbReference>
<reference evidence="7 8" key="1">
    <citation type="submission" date="2022-10" db="EMBL/GenBank/DDBJ databases">
        <title>Janthinobacterium sp. hw3 Genome sequencing.</title>
        <authorList>
            <person name="Park S."/>
        </authorList>
    </citation>
    <scope>NUCLEOTIDE SEQUENCE [LARGE SCALE GENOMIC DNA]</scope>
    <source>
        <strain evidence="8">hw3</strain>
    </source>
</reference>
<keyword evidence="4 7" id="KW-0067">ATP-binding</keyword>
<dbReference type="GO" id="GO:0005524">
    <property type="term" value="F:ATP binding"/>
    <property type="evidence" value="ECO:0007669"/>
    <property type="project" value="UniProtKB-KW"/>
</dbReference>
<dbReference type="EMBL" id="JAQQXR010000001">
    <property type="protein sequence ID" value="MDC8756567.1"/>
    <property type="molecule type" value="Genomic_DNA"/>
</dbReference>
<dbReference type="InterPro" id="IPR017871">
    <property type="entry name" value="ABC_transporter-like_CS"/>
</dbReference>
<keyword evidence="3" id="KW-0547">Nucleotide-binding</keyword>
<evidence type="ECO:0000256" key="4">
    <source>
        <dbReference type="ARBA" id="ARBA00022840"/>
    </source>
</evidence>
<dbReference type="PROSITE" id="PS50893">
    <property type="entry name" value="ABC_TRANSPORTER_2"/>
    <property type="match status" value="2"/>
</dbReference>
<keyword evidence="1" id="KW-1003">Cell membrane</keyword>
<dbReference type="Pfam" id="PF00005">
    <property type="entry name" value="ABC_tran"/>
    <property type="match status" value="2"/>
</dbReference>
<evidence type="ECO:0000313" key="8">
    <source>
        <dbReference type="Proteomes" id="UP001221208"/>
    </source>
</evidence>
<keyword evidence="2" id="KW-0677">Repeat</keyword>
<evidence type="ECO:0000256" key="5">
    <source>
        <dbReference type="SAM" id="MobiDB-lite"/>
    </source>
</evidence>
<evidence type="ECO:0000259" key="6">
    <source>
        <dbReference type="PROSITE" id="PS50893"/>
    </source>
</evidence>
<comment type="caution">
    <text evidence="7">The sequence shown here is derived from an EMBL/GenBank/DDBJ whole genome shotgun (WGS) entry which is preliminary data.</text>
</comment>
<feature type="domain" description="ABC transporter" evidence="6">
    <location>
        <begin position="11"/>
        <end position="244"/>
    </location>
</feature>
<evidence type="ECO:0000256" key="3">
    <source>
        <dbReference type="ARBA" id="ARBA00022741"/>
    </source>
</evidence>
<dbReference type="InterPro" id="IPR003439">
    <property type="entry name" value="ABC_transporter-like_ATP-bd"/>
</dbReference>
<dbReference type="SUPFAM" id="SSF52540">
    <property type="entry name" value="P-loop containing nucleoside triphosphate hydrolases"/>
    <property type="match status" value="2"/>
</dbReference>
<sequence>MTYVSRLSYLAALRQLSFQFADGFTLFHAVDLTIDHTPTGIVGRNGLGKSVLGRLIAGQLQPSSGSVARNGAIAYLSQHSLAVPGETVAQLAGMAGTLDALDRLARGAADTDDIERVGERWELAGQFQQALSDAGFPGLHARSAAHGLSGGQRARIALLGAFLSGAALLVLDEPSNHLDGAGRAWLLDMLGRWQGGVVIISHDRHLLAHVGRIVEVTPAGLRNYGGNYTAYRAQRASEDGAAVAALDHARTEQRRQQQRLQREHDTIQRRAAVSRKNADTANVSRPERYGMKNAAKEIMGQVRKQQQTLKDDLRMRVREAAARVLDKEAVLLSLPEAGVASHKRVLELSGARLPWLAEHDPAARIDWTLSGPARVAVTGPNGCGKTTLLRMLAGELLPEHGLCTTHVPSAYLDQQLASLDPALSLIEQLAVLDTPLPESELRTRLALLRLDAMRVTQPIGKLSGGERLKAATACALWRKHPAQLLLLDEPSNHLDLESILAFEAALADFPGAIVVVSHDEHFLAALGLTHRLRWTDSGWRFELAPDA</sequence>
<dbReference type="PROSITE" id="PS00211">
    <property type="entry name" value="ABC_TRANSPORTER_1"/>
    <property type="match status" value="1"/>
</dbReference>
<name>A0ABT5JYE4_9BURK</name>
<dbReference type="RefSeq" id="WP_273669203.1">
    <property type="nucleotide sequence ID" value="NZ_JAQQXR010000001.1"/>
</dbReference>
<evidence type="ECO:0000256" key="2">
    <source>
        <dbReference type="ARBA" id="ARBA00022737"/>
    </source>
</evidence>
<dbReference type="CDD" id="cd03221">
    <property type="entry name" value="ABCF_EF-3"/>
    <property type="match status" value="1"/>
</dbReference>
<keyword evidence="1" id="KW-0472">Membrane</keyword>
<feature type="compositionally biased region" description="Basic and acidic residues" evidence="5">
    <location>
        <begin position="253"/>
        <end position="268"/>
    </location>
</feature>
<keyword evidence="8" id="KW-1185">Reference proteome</keyword>
<organism evidence="7 8">
    <name type="scientific">Janthinobacterium fluminis</name>
    <dbReference type="NCBI Taxonomy" id="2987524"/>
    <lineage>
        <taxon>Bacteria</taxon>
        <taxon>Pseudomonadati</taxon>
        <taxon>Pseudomonadota</taxon>
        <taxon>Betaproteobacteria</taxon>
        <taxon>Burkholderiales</taxon>
        <taxon>Oxalobacteraceae</taxon>
        <taxon>Janthinobacterium</taxon>
    </lineage>
</organism>
<accession>A0ABT5JYE4</accession>
<gene>
    <name evidence="7" type="ORF">OIK44_03065</name>
</gene>
<proteinExistence type="predicted"/>
<feature type="region of interest" description="Disordered" evidence="5">
    <location>
        <begin position="253"/>
        <end position="282"/>
    </location>
</feature>
<dbReference type="InterPro" id="IPR027417">
    <property type="entry name" value="P-loop_NTPase"/>
</dbReference>